<keyword evidence="2" id="KW-1185">Reference proteome</keyword>
<gene>
    <name evidence="1" type="ordered locus">SULAZ_0962</name>
</gene>
<keyword evidence="1" id="KW-0808">Transferase</keyword>
<dbReference type="Gene3D" id="3.40.50.1110">
    <property type="entry name" value="SGNH hydrolase"/>
    <property type="match status" value="1"/>
</dbReference>
<proteinExistence type="predicted"/>
<dbReference type="STRING" id="204536.SULAZ_0962"/>
<name>C1DUZ8_SULAA</name>
<protein>
    <submittedName>
        <fullName evidence="1">Putative O-acetyltransferase</fullName>
        <ecNumber evidence="1">2.3.1.-</ecNumber>
    </submittedName>
</protein>
<sequence>MKRVWILFLLLFFKISFAQEITIIGDSLTLGSEKYIRQQLQDVVIDAKVGRKFQEAMPVIKDLESKGLLGKVVVIALGTNGPFTVEEGLQVIDYLTSKGVKVIFVNVKVPRFWENQVNENYQTLKRLRPQIEVIDWNYLSTVLCSRPDIGSCFRPDGYHLTPVGSYIYSYIIYKYLSNVN</sequence>
<organism evidence="1 2">
    <name type="scientific">Sulfurihydrogenibium azorense (strain DSM 15241 / OCM 825 / Az-Fu1)</name>
    <dbReference type="NCBI Taxonomy" id="204536"/>
    <lineage>
        <taxon>Bacteria</taxon>
        <taxon>Pseudomonadati</taxon>
        <taxon>Aquificota</taxon>
        <taxon>Aquificia</taxon>
        <taxon>Aquificales</taxon>
        <taxon>Hydrogenothermaceae</taxon>
        <taxon>Sulfurihydrogenibium</taxon>
    </lineage>
</organism>
<dbReference type="KEGG" id="saf:SULAZ_0962"/>
<dbReference type="GO" id="GO:0016746">
    <property type="term" value="F:acyltransferase activity"/>
    <property type="evidence" value="ECO:0007669"/>
    <property type="project" value="UniProtKB-KW"/>
</dbReference>
<dbReference type="InterPro" id="IPR036514">
    <property type="entry name" value="SGNH_hydro_sf"/>
</dbReference>
<accession>C1DUZ8</accession>
<dbReference type="AlphaFoldDB" id="C1DUZ8"/>
<dbReference type="GO" id="GO:0016788">
    <property type="term" value="F:hydrolase activity, acting on ester bonds"/>
    <property type="evidence" value="ECO:0007669"/>
    <property type="project" value="UniProtKB-ARBA"/>
</dbReference>
<dbReference type="OrthoDB" id="9796461at2"/>
<dbReference type="Proteomes" id="UP000001369">
    <property type="component" value="Chromosome"/>
</dbReference>
<keyword evidence="1" id="KW-0012">Acyltransferase</keyword>
<dbReference type="RefSeq" id="WP_012674423.1">
    <property type="nucleotide sequence ID" value="NC_012438.1"/>
</dbReference>
<dbReference type="EC" id="2.3.1.-" evidence="1"/>
<dbReference type="EMBL" id="CP001229">
    <property type="protein sequence ID" value="ACN99104.1"/>
    <property type="molecule type" value="Genomic_DNA"/>
</dbReference>
<dbReference type="HOGENOM" id="CLU_102134_1_0_0"/>
<dbReference type="SUPFAM" id="SSF52266">
    <property type="entry name" value="SGNH hydrolase"/>
    <property type="match status" value="1"/>
</dbReference>
<evidence type="ECO:0000313" key="1">
    <source>
        <dbReference type="EMBL" id="ACN99104.1"/>
    </source>
</evidence>
<dbReference type="eggNOG" id="COG1835">
    <property type="taxonomic scope" value="Bacteria"/>
</dbReference>
<evidence type="ECO:0000313" key="2">
    <source>
        <dbReference type="Proteomes" id="UP000001369"/>
    </source>
</evidence>
<reference evidence="1 2" key="1">
    <citation type="journal article" date="2009" name="J. Bacteriol.">
        <title>Complete and draft genome sequences of six members of the Aquificales.</title>
        <authorList>
            <person name="Reysenbach A.L."/>
            <person name="Hamamura N."/>
            <person name="Podar M."/>
            <person name="Griffiths E."/>
            <person name="Ferreira S."/>
            <person name="Hochstein R."/>
            <person name="Heidelberg J."/>
            <person name="Johnson J."/>
            <person name="Mead D."/>
            <person name="Pohorille A."/>
            <person name="Sarmiento M."/>
            <person name="Schweighofer K."/>
            <person name="Seshadri R."/>
            <person name="Voytek M.A."/>
        </authorList>
    </citation>
    <scope>NUCLEOTIDE SEQUENCE [LARGE SCALE GENOMIC DNA]</scope>
    <source>
        <strain evidence="2">Az-Fu1 / DSM 15241 / OCM 825</strain>
    </source>
</reference>